<comment type="similarity">
    <text evidence="1">Belongs to the RutC family.</text>
</comment>
<dbReference type="PANTHER" id="PTHR11803:SF58">
    <property type="entry name" value="PROTEIN HMF1-RELATED"/>
    <property type="match status" value="1"/>
</dbReference>
<accession>A0A512NA79</accession>
<dbReference type="PANTHER" id="PTHR11803">
    <property type="entry name" value="2-IMINOBUTANOATE/2-IMINOPROPANOATE DEAMINASE RIDA"/>
    <property type="match status" value="1"/>
</dbReference>
<sequence>MFEVVKTGLLPSTAPVNGTVKSGTTIYSVQVPRDQTTGKTVEGDIKVQMRQTLSNLKQAIEAGGGTLADVAQVIIYITAKSDFAGMNEVYKEFFHDPYPSRATIVAELMGEGTLVEIVAHANLGKA</sequence>
<dbReference type="GO" id="GO:0019239">
    <property type="term" value="F:deaminase activity"/>
    <property type="evidence" value="ECO:0007669"/>
    <property type="project" value="TreeGrafter"/>
</dbReference>
<dbReference type="Gene3D" id="3.30.1330.40">
    <property type="entry name" value="RutC-like"/>
    <property type="match status" value="1"/>
</dbReference>
<dbReference type="CDD" id="cd00448">
    <property type="entry name" value="YjgF_YER057c_UK114_family"/>
    <property type="match status" value="1"/>
</dbReference>
<protein>
    <submittedName>
        <fullName evidence="2">Endoribonuclease L-PSP</fullName>
    </submittedName>
</protein>
<dbReference type="EMBL" id="BKAJ01000048">
    <property type="protein sequence ID" value="GEP55885.1"/>
    <property type="molecule type" value="Genomic_DNA"/>
</dbReference>
<gene>
    <name evidence="2" type="ORF">RSO01_30510</name>
</gene>
<dbReference type="InterPro" id="IPR006175">
    <property type="entry name" value="YjgF/YER057c/UK114"/>
</dbReference>
<dbReference type="Pfam" id="PF01042">
    <property type="entry name" value="Ribonuc_L-PSP"/>
    <property type="match status" value="1"/>
</dbReference>
<evidence type="ECO:0000313" key="3">
    <source>
        <dbReference type="Proteomes" id="UP000321058"/>
    </source>
</evidence>
<dbReference type="OrthoDB" id="9809792at2"/>
<keyword evidence="3" id="KW-1185">Reference proteome</keyword>
<proteinExistence type="inferred from homology"/>
<dbReference type="SUPFAM" id="SSF55298">
    <property type="entry name" value="YjgF-like"/>
    <property type="match status" value="1"/>
</dbReference>
<evidence type="ECO:0000313" key="2">
    <source>
        <dbReference type="EMBL" id="GEP55885.1"/>
    </source>
</evidence>
<dbReference type="InterPro" id="IPR035959">
    <property type="entry name" value="RutC-like_sf"/>
</dbReference>
<comment type="caution">
    <text evidence="2">The sequence shown here is derived from an EMBL/GenBank/DDBJ whole genome shotgun (WGS) entry which is preliminary data.</text>
</comment>
<organism evidence="2 3">
    <name type="scientific">Reyranella soli</name>
    <dbReference type="NCBI Taxonomy" id="1230389"/>
    <lineage>
        <taxon>Bacteria</taxon>
        <taxon>Pseudomonadati</taxon>
        <taxon>Pseudomonadota</taxon>
        <taxon>Alphaproteobacteria</taxon>
        <taxon>Hyphomicrobiales</taxon>
        <taxon>Reyranellaceae</taxon>
        <taxon>Reyranella</taxon>
    </lineage>
</organism>
<dbReference type="GO" id="GO:0005829">
    <property type="term" value="C:cytosol"/>
    <property type="evidence" value="ECO:0007669"/>
    <property type="project" value="TreeGrafter"/>
</dbReference>
<dbReference type="AlphaFoldDB" id="A0A512NA79"/>
<evidence type="ECO:0000256" key="1">
    <source>
        <dbReference type="ARBA" id="ARBA00010552"/>
    </source>
</evidence>
<dbReference type="RefSeq" id="WP_147149965.1">
    <property type="nucleotide sequence ID" value="NZ_BKAJ01000048.1"/>
</dbReference>
<name>A0A512NA79_9HYPH</name>
<reference evidence="2 3" key="1">
    <citation type="submission" date="2019-07" db="EMBL/GenBank/DDBJ databases">
        <title>Whole genome shotgun sequence of Reyranella soli NBRC 108950.</title>
        <authorList>
            <person name="Hosoyama A."/>
            <person name="Uohara A."/>
            <person name="Ohji S."/>
            <person name="Ichikawa N."/>
        </authorList>
    </citation>
    <scope>NUCLEOTIDE SEQUENCE [LARGE SCALE GENOMIC DNA]</scope>
    <source>
        <strain evidence="2 3">NBRC 108950</strain>
    </source>
</reference>
<dbReference type="Proteomes" id="UP000321058">
    <property type="component" value="Unassembled WGS sequence"/>
</dbReference>